<dbReference type="Proteomes" id="UP000006049">
    <property type="component" value="Chromosome"/>
</dbReference>
<dbReference type="InterPro" id="IPR046601">
    <property type="entry name" value="DUF6660"/>
</dbReference>
<dbReference type="HOGENOM" id="CLU_151876_0_0_10"/>
<organism evidence="1 2">
    <name type="scientific">Aequorivita sublithincola (strain DSM 14238 / LMG 21431 / ACAM 643 / 9-3)</name>
    <dbReference type="NCBI Taxonomy" id="746697"/>
    <lineage>
        <taxon>Bacteria</taxon>
        <taxon>Pseudomonadati</taxon>
        <taxon>Bacteroidota</taxon>
        <taxon>Flavobacteriia</taxon>
        <taxon>Flavobacteriales</taxon>
        <taxon>Flavobacteriaceae</taxon>
        <taxon>Aequorivita</taxon>
    </lineage>
</organism>
<dbReference type="RefSeq" id="WP_014780800.1">
    <property type="nucleotide sequence ID" value="NC_018013.1"/>
</dbReference>
<accession>I3YRC4</accession>
<name>I3YRC4_AEQSU</name>
<protein>
    <submittedName>
        <fullName evidence="1">Uncharacterized protein</fullName>
    </submittedName>
</protein>
<evidence type="ECO:0000313" key="1">
    <source>
        <dbReference type="EMBL" id="AFL79542.1"/>
    </source>
</evidence>
<gene>
    <name evidence="1" type="ordered locus">Aeqsu_0010</name>
</gene>
<dbReference type="OrthoDB" id="997115at2"/>
<dbReference type="STRING" id="746697.Aeqsu_0010"/>
<evidence type="ECO:0000313" key="2">
    <source>
        <dbReference type="Proteomes" id="UP000006049"/>
    </source>
</evidence>
<reference evidence="1 2" key="1">
    <citation type="submission" date="2012-06" db="EMBL/GenBank/DDBJ databases">
        <title>The complete genome of Aequorivita sublithincola DSM 14238.</title>
        <authorList>
            <consortium name="US DOE Joint Genome Institute (JGI-PGF)"/>
            <person name="Lucas S."/>
            <person name="Copeland A."/>
            <person name="Lapidus A."/>
            <person name="Goodwin L."/>
            <person name="Pitluck S."/>
            <person name="Peters L."/>
            <person name="Munk A.C.C."/>
            <person name="Kyrpides N."/>
            <person name="Mavromatis K."/>
            <person name="Pagani I."/>
            <person name="Ivanova N."/>
            <person name="Ovchinnikova G."/>
            <person name="Zeytun A."/>
            <person name="Detter J.C."/>
            <person name="Han C."/>
            <person name="Land M."/>
            <person name="Hauser L."/>
            <person name="Markowitz V."/>
            <person name="Cheng J.-F."/>
            <person name="Hugenholtz P."/>
            <person name="Woyke T."/>
            <person name="Wu D."/>
            <person name="Tindall B."/>
            <person name="Faehnrich R."/>
            <person name="Brambilla E."/>
            <person name="Klenk H.-P."/>
            <person name="Eisen J.A."/>
        </authorList>
    </citation>
    <scope>NUCLEOTIDE SEQUENCE [LARGE SCALE GENOMIC DNA]</scope>
    <source>
        <strain evidence="2">DSM 14238 / LMG 21431 / ACAM 643 / 9-3</strain>
    </source>
</reference>
<proteinExistence type="predicted"/>
<dbReference type="Pfam" id="PF20365">
    <property type="entry name" value="DUF6660"/>
    <property type="match status" value="1"/>
</dbReference>
<dbReference type="EMBL" id="CP003280">
    <property type="protein sequence ID" value="AFL79542.1"/>
    <property type="molecule type" value="Genomic_DNA"/>
</dbReference>
<dbReference type="eggNOG" id="ENOG5032YEM">
    <property type="taxonomic scope" value="Bacteria"/>
</dbReference>
<dbReference type="AlphaFoldDB" id="I3YRC4"/>
<dbReference type="KEGG" id="asl:Aeqsu_0010"/>
<sequence length="103" mass="11704">MKILAIILSVYFLALNFVPCNDIEPASGDSQIEKIADYNNDHNHETADLCSPFCHCQCCQVPTIDNNTIVFEPLTQTVSKEPFTHFESFWEEIPNAFTQPPRV</sequence>
<keyword evidence="2" id="KW-1185">Reference proteome</keyword>